<feature type="domain" description="DUF3846" evidence="1">
    <location>
        <begin position="3"/>
        <end position="96"/>
    </location>
</feature>
<dbReference type="EMBL" id="QPJD01000007">
    <property type="protein sequence ID" value="RCW48092.1"/>
    <property type="molecule type" value="Genomic_DNA"/>
</dbReference>
<evidence type="ECO:0000313" key="2">
    <source>
        <dbReference type="EMBL" id="RCW48092.1"/>
    </source>
</evidence>
<protein>
    <submittedName>
        <fullName evidence="2">Uncharacterized protein DUF3846</fullName>
    </submittedName>
</protein>
<evidence type="ECO:0000259" key="1">
    <source>
        <dbReference type="Pfam" id="PF12957"/>
    </source>
</evidence>
<dbReference type="Pfam" id="PF12957">
    <property type="entry name" value="DUF3846"/>
    <property type="match status" value="1"/>
</dbReference>
<dbReference type="RefSeq" id="WP_181873505.1">
    <property type="nucleotide sequence ID" value="NZ_QPJD01000007.1"/>
</dbReference>
<organism evidence="2 3">
    <name type="scientific">Paenibacillus prosopidis</name>
    <dbReference type="NCBI Taxonomy" id="630520"/>
    <lineage>
        <taxon>Bacteria</taxon>
        <taxon>Bacillati</taxon>
        <taxon>Bacillota</taxon>
        <taxon>Bacilli</taxon>
        <taxon>Bacillales</taxon>
        <taxon>Paenibacillaceae</taxon>
        <taxon>Paenibacillus</taxon>
    </lineage>
</organism>
<name>A0A368W2E6_9BACL</name>
<dbReference type="Proteomes" id="UP000252415">
    <property type="component" value="Unassembled WGS sequence"/>
</dbReference>
<sequence>MPKVLVAVPGEKLKINTVTESKTEISELIGGALECVQLGSHFVLYCNQDGNKQDLAVNPHFAQGIIKGPFVIAKVEREGRNIGIDENDIQFIMNTFIRTQ</sequence>
<keyword evidence="3" id="KW-1185">Reference proteome</keyword>
<evidence type="ECO:0000313" key="3">
    <source>
        <dbReference type="Proteomes" id="UP000252415"/>
    </source>
</evidence>
<gene>
    <name evidence="2" type="ORF">DFP97_107295</name>
</gene>
<dbReference type="AlphaFoldDB" id="A0A368W2E6"/>
<accession>A0A368W2E6</accession>
<dbReference type="InterPro" id="IPR024559">
    <property type="entry name" value="DUF3846"/>
</dbReference>
<proteinExistence type="predicted"/>
<reference evidence="2 3" key="1">
    <citation type="submission" date="2018-07" db="EMBL/GenBank/DDBJ databases">
        <title>Genomic Encyclopedia of Type Strains, Phase III (KMG-III): the genomes of soil and plant-associated and newly described type strains.</title>
        <authorList>
            <person name="Whitman W."/>
        </authorList>
    </citation>
    <scope>NUCLEOTIDE SEQUENCE [LARGE SCALE GENOMIC DNA]</scope>
    <source>
        <strain evidence="2 3">CECT 7506</strain>
    </source>
</reference>
<comment type="caution">
    <text evidence="2">The sequence shown here is derived from an EMBL/GenBank/DDBJ whole genome shotgun (WGS) entry which is preliminary data.</text>
</comment>